<keyword evidence="5" id="KW-0472">Membrane</keyword>
<reference evidence="6" key="1">
    <citation type="journal article" date="2020" name="mSystems">
        <title>Genome- and Community-Level Interaction Insights into Carbon Utilization and Element Cycling Functions of Hydrothermarchaeota in Hydrothermal Sediment.</title>
        <authorList>
            <person name="Zhou Z."/>
            <person name="Liu Y."/>
            <person name="Xu W."/>
            <person name="Pan J."/>
            <person name="Luo Z.H."/>
            <person name="Li M."/>
        </authorList>
    </citation>
    <scope>NUCLEOTIDE SEQUENCE [LARGE SCALE GENOMIC DNA]</scope>
    <source>
        <strain evidence="6">SpSt-618</strain>
    </source>
</reference>
<dbReference type="Gene3D" id="3.40.50.1980">
    <property type="entry name" value="Nitrogenase molybdenum iron protein domain"/>
    <property type="match status" value="1"/>
</dbReference>
<dbReference type="SUPFAM" id="SSF53807">
    <property type="entry name" value="Helical backbone' metal receptor"/>
    <property type="match status" value="1"/>
</dbReference>
<evidence type="ECO:0000256" key="5">
    <source>
        <dbReference type="SAM" id="Phobius"/>
    </source>
</evidence>
<feature type="transmembrane region" description="Helical" evidence="5">
    <location>
        <begin position="12"/>
        <end position="34"/>
    </location>
</feature>
<comment type="subcellular location">
    <subcellularLocation>
        <location evidence="1">Cell envelope</location>
    </subcellularLocation>
</comment>
<feature type="transmembrane region" description="Helical" evidence="5">
    <location>
        <begin position="316"/>
        <end position="337"/>
    </location>
</feature>
<dbReference type="Pfam" id="PF01297">
    <property type="entry name" value="ZnuA"/>
    <property type="match status" value="1"/>
</dbReference>
<keyword evidence="4" id="KW-0732">Signal</keyword>
<dbReference type="GO" id="GO:0046872">
    <property type="term" value="F:metal ion binding"/>
    <property type="evidence" value="ECO:0007669"/>
    <property type="project" value="UniProtKB-KW"/>
</dbReference>
<keyword evidence="3" id="KW-0479">Metal-binding</keyword>
<keyword evidence="5" id="KW-1133">Transmembrane helix</keyword>
<dbReference type="EMBL" id="DTAI01000067">
    <property type="protein sequence ID" value="HGN36347.1"/>
    <property type="molecule type" value="Genomic_DNA"/>
</dbReference>
<evidence type="ECO:0000256" key="1">
    <source>
        <dbReference type="ARBA" id="ARBA00004196"/>
    </source>
</evidence>
<keyword evidence="2" id="KW-0813">Transport</keyword>
<keyword evidence="5" id="KW-0812">Transmembrane</keyword>
<accession>A0A7J3I6X5</accession>
<gene>
    <name evidence="6" type="ORF">ENT87_02180</name>
</gene>
<dbReference type="AlphaFoldDB" id="A0A7J3I6X5"/>
<evidence type="ECO:0008006" key="7">
    <source>
        <dbReference type="Google" id="ProtNLM"/>
    </source>
</evidence>
<dbReference type="PANTHER" id="PTHR42953:SF1">
    <property type="entry name" value="METAL-BINDING PROTEIN HI_0362-RELATED"/>
    <property type="match status" value="1"/>
</dbReference>
<evidence type="ECO:0000256" key="4">
    <source>
        <dbReference type="ARBA" id="ARBA00022729"/>
    </source>
</evidence>
<organism evidence="6">
    <name type="scientific">Ignisphaera aggregans</name>
    <dbReference type="NCBI Taxonomy" id="334771"/>
    <lineage>
        <taxon>Archaea</taxon>
        <taxon>Thermoproteota</taxon>
        <taxon>Thermoprotei</taxon>
        <taxon>Desulfurococcales</taxon>
        <taxon>Desulfurococcaceae</taxon>
        <taxon>Ignisphaera</taxon>
    </lineage>
</organism>
<evidence type="ECO:0000256" key="2">
    <source>
        <dbReference type="ARBA" id="ARBA00022448"/>
    </source>
</evidence>
<sequence length="342" mass="38811">MCTISFQEEEIAFMLCTHRITIVISIMLLVNTVLPSLLSSNDLYIVVTFPYLYEDMKSIACPGDVVIDLIKPGIDPHEYQLTPSDVNILRKANIIISTAHTHFELNIRKLVERDELNSILVEVPYINGVKVFKNPSTDTENYHGILFYPENYIVFLNNLKHILSSLKPQCSKVYEENVNKLILRLQKIIELNSSLNKIAVLDSPVIQYIAEWLGLNVSQILMSEEEVPIVPKDIERVEKILDNYSDSIVVVTNGSKAFQYLINLASKYRREILLLPNPLLSSSIISMLENIASSLNTSTRVRDVHTTTNILPQLDVITIATIIPTMLIVAFLVIKIFKIKRS</sequence>
<dbReference type="PANTHER" id="PTHR42953">
    <property type="entry name" value="HIGH-AFFINITY ZINC UPTAKE SYSTEM PROTEIN ZNUA-RELATED"/>
    <property type="match status" value="1"/>
</dbReference>
<dbReference type="InterPro" id="IPR006127">
    <property type="entry name" value="ZnuA-like"/>
</dbReference>
<evidence type="ECO:0000313" key="6">
    <source>
        <dbReference type="EMBL" id="HGN36347.1"/>
    </source>
</evidence>
<proteinExistence type="predicted"/>
<dbReference type="InterPro" id="IPR050492">
    <property type="entry name" value="Bact_metal-bind_prot9"/>
</dbReference>
<comment type="caution">
    <text evidence="6">The sequence shown here is derived from an EMBL/GenBank/DDBJ whole genome shotgun (WGS) entry which is preliminary data.</text>
</comment>
<name>A0A7J3I6X5_9CREN</name>
<dbReference type="GO" id="GO:0030001">
    <property type="term" value="P:metal ion transport"/>
    <property type="evidence" value="ECO:0007669"/>
    <property type="project" value="InterPro"/>
</dbReference>
<protein>
    <recommendedName>
        <fullName evidence="7">ABC transporter substrate-binding protein</fullName>
    </recommendedName>
</protein>
<evidence type="ECO:0000256" key="3">
    <source>
        <dbReference type="ARBA" id="ARBA00022723"/>
    </source>
</evidence>